<dbReference type="InterPro" id="IPR038157">
    <property type="entry name" value="FeoA_core_dom"/>
</dbReference>
<sequence>MAEVTTNKPASRTSAVVQNFLSETYLEASESSRVSLRALAARLGVTPPAVSRMAQRLVRQGLVRREGACGLVLSEAGERIALRAIRKRRIFEVFLIQKLGYTWDEVYPVAAAASNYLDDELIERMNAQLGHPTRCPHGDPIPSRDGRIQPLDDARLSELANGVQGVVSRVSSHDSDLLRYLSSLNIKPGMPIHIVSRAPFSGPLRVRVANGNFYDEHVIGSELASKVWVEVAR</sequence>
<dbReference type="InterPro" id="IPR007167">
    <property type="entry name" value="Fe-transptr_FeoA-like"/>
</dbReference>
<dbReference type="Pfam" id="PF02742">
    <property type="entry name" value="Fe_dep_repr_C"/>
    <property type="match status" value="1"/>
</dbReference>
<gene>
    <name evidence="5" type="ORF">CUN48_00255</name>
</gene>
<dbReference type="SUPFAM" id="SSF47979">
    <property type="entry name" value="Iron-dependent repressor protein, dimerization domain"/>
    <property type="match status" value="1"/>
</dbReference>
<feature type="domain" description="Ferrous iron transporter FeoA-like" evidence="4">
    <location>
        <begin position="154"/>
        <end position="231"/>
    </location>
</feature>
<dbReference type="PANTHER" id="PTHR33238:SF11">
    <property type="entry name" value="TRANSCRIPTIONAL REGULATOR MNTR"/>
    <property type="match status" value="1"/>
</dbReference>
<dbReference type="InterPro" id="IPR036421">
    <property type="entry name" value="Fe_dep_repressor_sf"/>
</dbReference>
<dbReference type="GO" id="GO:0003700">
    <property type="term" value="F:DNA-binding transcription factor activity"/>
    <property type="evidence" value="ECO:0007669"/>
    <property type="project" value="InterPro"/>
</dbReference>
<evidence type="ECO:0000256" key="2">
    <source>
        <dbReference type="ARBA" id="ARBA00011738"/>
    </source>
</evidence>
<dbReference type="GO" id="GO:0046914">
    <property type="term" value="F:transition metal ion binding"/>
    <property type="evidence" value="ECO:0007669"/>
    <property type="project" value="InterPro"/>
</dbReference>
<reference evidence="5 6" key="1">
    <citation type="submission" date="2017-11" db="EMBL/GenBank/DDBJ databases">
        <title>Evolution of Phototrophy in the Chloroflexi Phylum Driven by Horizontal Gene Transfer.</title>
        <authorList>
            <person name="Ward L.M."/>
            <person name="Hemp J."/>
            <person name="Shih P.M."/>
            <person name="Mcglynn S.E."/>
            <person name="Fischer W."/>
        </authorList>
    </citation>
    <scope>NUCLEOTIDE SEQUENCE [LARGE SCALE GENOMIC DNA]</scope>
    <source>
        <strain evidence="5">JP3_7</strain>
    </source>
</reference>
<dbReference type="AlphaFoldDB" id="A0A2M8QGZ5"/>
<accession>A0A2M8QGZ5</accession>
<dbReference type="Gene3D" id="2.30.30.90">
    <property type="match status" value="1"/>
</dbReference>
<comment type="subunit">
    <text evidence="2">Homodimer.</text>
</comment>
<dbReference type="Gene3D" id="1.10.60.10">
    <property type="entry name" value="Iron dependent repressor, metal binding and dimerisation domain"/>
    <property type="match status" value="1"/>
</dbReference>
<evidence type="ECO:0000256" key="1">
    <source>
        <dbReference type="ARBA" id="ARBA00004496"/>
    </source>
</evidence>
<comment type="caution">
    <text evidence="5">The sequence shown here is derived from an EMBL/GenBank/DDBJ whole genome shotgun (WGS) entry which is preliminary data.</text>
</comment>
<evidence type="ECO:0000259" key="4">
    <source>
        <dbReference type="SMART" id="SM00899"/>
    </source>
</evidence>
<dbReference type="Pfam" id="PF04023">
    <property type="entry name" value="FeoA"/>
    <property type="match status" value="1"/>
</dbReference>
<dbReference type="InterPro" id="IPR001367">
    <property type="entry name" value="Fe_dep_repressor"/>
</dbReference>
<evidence type="ECO:0000313" key="5">
    <source>
        <dbReference type="EMBL" id="PJF49080.1"/>
    </source>
</evidence>
<dbReference type="InterPro" id="IPR022689">
    <property type="entry name" value="Iron_dep_repressor"/>
</dbReference>
<dbReference type="SUPFAM" id="SSF50037">
    <property type="entry name" value="C-terminal domain of transcriptional repressors"/>
    <property type="match status" value="1"/>
</dbReference>
<evidence type="ECO:0000313" key="6">
    <source>
        <dbReference type="Proteomes" id="UP000230790"/>
    </source>
</evidence>
<dbReference type="SMART" id="SM00899">
    <property type="entry name" value="FeoA"/>
    <property type="match status" value="1"/>
</dbReference>
<dbReference type="Gene3D" id="1.10.10.10">
    <property type="entry name" value="Winged helix-like DNA-binding domain superfamily/Winged helix DNA-binding domain"/>
    <property type="match status" value="1"/>
</dbReference>
<dbReference type="InterPro" id="IPR008988">
    <property type="entry name" value="Transcriptional_repressor_C"/>
</dbReference>
<keyword evidence="3" id="KW-0408">Iron</keyword>
<dbReference type="InterPro" id="IPR050536">
    <property type="entry name" value="DtxR_MntR_Metal-Reg"/>
</dbReference>
<dbReference type="EMBL" id="PGTN01000001">
    <property type="protein sequence ID" value="PJF49080.1"/>
    <property type="molecule type" value="Genomic_DNA"/>
</dbReference>
<dbReference type="InterPro" id="IPR000835">
    <property type="entry name" value="HTH_MarR-typ"/>
</dbReference>
<dbReference type="GO" id="GO:0046983">
    <property type="term" value="F:protein dimerization activity"/>
    <property type="evidence" value="ECO:0007669"/>
    <property type="project" value="InterPro"/>
</dbReference>
<dbReference type="Proteomes" id="UP000230790">
    <property type="component" value="Unassembled WGS sequence"/>
</dbReference>
<evidence type="ECO:0000256" key="3">
    <source>
        <dbReference type="ARBA" id="ARBA00023004"/>
    </source>
</evidence>
<dbReference type="GO" id="GO:0005737">
    <property type="term" value="C:cytoplasm"/>
    <property type="evidence" value="ECO:0007669"/>
    <property type="project" value="UniProtKB-SubCell"/>
</dbReference>
<organism evidence="5 6">
    <name type="scientific">Candidatus Thermofonsia Clade 3 bacterium</name>
    <dbReference type="NCBI Taxonomy" id="2364212"/>
    <lineage>
        <taxon>Bacteria</taxon>
        <taxon>Bacillati</taxon>
        <taxon>Chloroflexota</taxon>
        <taxon>Candidatus Thermofontia</taxon>
        <taxon>Candidatus Thermofonsia Clade 3</taxon>
    </lineage>
</organism>
<proteinExistence type="predicted"/>
<name>A0A2M8QGZ5_9CHLR</name>
<dbReference type="SUPFAM" id="SSF46785">
    <property type="entry name" value="Winged helix' DNA-binding domain"/>
    <property type="match status" value="1"/>
</dbReference>
<dbReference type="InterPro" id="IPR036388">
    <property type="entry name" value="WH-like_DNA-bd_sf"/>
</dbReference>
<protein>
    <submittedName>
        <fullName evidence="5">DtxR family transcriptional regulator</fullName>
    </submittedName>
</protein>
<comment type="subcellular location">
    <subcellularLocation>
        <location evidence="1">Cytoplasm</location>
    </subcellularLocation>
</comment>
<dbReference type="SMART" id="SM00529">
    <property type="entry name" value="HTH_DTXR"/>
    <property type="match status" value="1"/>
</dbReference>
<dbReference type="PANTHER" id="PTHR33238">
    <property type="entry name" value="IRON (METAL) DEPENDENT REPRESSOR, DTXR FAMILY"/>
    <property type="match status" value="1"/>
</dbReference>
<dbReference type="Pfam" id="PF12802">
    <property type="entry name" value="MarR_2"/>
    <property type="match status" value="1"/>
</dbReference>
<dbReference type="InterPro" id="IPR036390">
    <property type="entry name" value="WH_DNA-bd_sf"/>
</dbReference>